<dbReference type="EMBL" id="JACHMH010000001">
    <property type="protein sequence ID" value="MBB4680421.1"/>
    <property type="molecule type" value="Genomic_DNA"/>
</dbReference>
<keyword evidence="4 5" id="KW-0472">Membrane</keyword>
<dbReference type="Pfam" id="PF01040">
    <property type="entry name" value="UbiA"/>
    <property type="match status" value="1"/>
</dbReference>
<gene>
    <name evidence="6" type="ORF">HNR67_006539</name>
</gene>
<feature type="transmembrane region" description="Helical" evidence="5">
    <location>
        <begin position="47"/>
        <end position="68"/>
    </location>
</feature>
<dbReference type="CDD" id="cd13956">
    <property type="entry name" value="PT_UbiA"/>
    <property type="match status" value="1"/>
</dbReference>
<keyword evidence="2 5" id="KW-0812">Transmembrane</keyword>
<dbReference type="AlphaFoldDB" id="A0A7W7FVH3"/>
<keyword evidence="3 5" id="KW-1133">Transmembrane helix</keyword>
<accession>A0A7W7FVH3</accession>
<sequence length="312" mass="33971">MRTVALPAEGRLRTYARLSKLDIFDYYLSLPLVLTLLPISLLAEPGILVLLGLFLAGEIILMASLVAFDDLTGYRDGSDAINYGPDAPARRMLRKPLVAGTLTEHQVLRFAWGAFLVGALCWAGAVWLAPAPPLWALVLTGVMLVLYPQYSYGLKLSYIGCQEFYLAFIGWVLVLAPLGLAGGELTGFTVVQALLFGLGPLLFGVYSNTNDVRGDRSVGRITVATKTSVEGNRLFVLALTLAEMALIVGSSALEIAPWWFAFALAPTLILRALQFGQGFRDCDILRARRLGIHVHRITVALLIVINLVVRQS</sequence>
<feature type="transmembrane region" description="Helical" evidence="5">
    <location>
        <begin position="259"/>
        <end position="278"/>
    </location>
</feature>
<evidence type="ECO:0000256" key="4">
    <source>
        <dbReference type="ARBA" id="ARBA00023136"/>
    </source>
</evidence>
<dbReference type="GO" id="GO:0016020">
    <property type="term" value="C:membrane"/>
    <property type="evidence" value="ECO:0007669"/>
    <property type="project" value="UniProtKB-SubCell"/>
</dbReference>
<organism evidence="6 7">
    <name type="scientific">Crossiella cryophila</name>
    <dbReference type="NCBI Taxonomy" id="43355"/>
    <lineage>
        <taxon>Bacteria</taxon>
        <taxon>Bacillati</taxon>
        <taxon>Actinomycetota</taxon>
        <taxon>Actinomycetes</taxon>
        <taxon>Pseudonocardiales</taxon>
        <taxon>Pseudonocardiaceae</taxon>
        <taxon>Crossiella</taxon>
    </lineage>
</organism>
<dbReference type="GO" id="GO:0016765">
    <property type="term" value="F:transferase activity, transferring alkyl or aryl (other than methyl) groups"/>
    <property type="evidence" value="ECO:0007669"/>
    <property type="project" value="InterPro"/>
</dbReference>
<comment type="caution">
    <text evidence="6">The sequence shown here is derived from an EMBL/GenBank/DDBJ whole genome shotgun (WGS) entry which is preliminary data.</text>
</comment>
<evidence type="ECO:0000256" key="2">
    <source>
        <dbReference type="ARBA" id="ARBA00022692"/>
    </source>
</evidence>
<name>A0A7W7FVH3_9PSEU</name>
<feature type="transmembrane region" description="Helical" evidence="5">
    <location>
        <begin position="290"/>
        <end position="309"/>
    </location>
</feature>
<evidence type="ECO:0000256" key="5">
    <source>
        <dbReference type="SAM" id="Phobius"/>
    </source>
</evidence>
<protein>
    <submittedName>
        <fullName evidence="6">1,4-dihydroxy-2-naphthoate octaprenyltransferase</fullName>
    </submittedName>
</protein>
<reference evidence="6 7" key="1">
    <citation type="submission" date="2020-08" db="EMBL/GenBank/DDBJ databases">
        <title>Sequencing the genomes of 1000 actinobacteria strains.</title>
        <authorList>
            <person name="Klenk H.-P."/>
        </authorList>
    </citation>
    <scope>NUCLEOTIDE SEQUENCE [LARGE SCALE GENOMIC DNA]</scope>
    <source>
        <strain evidence="6 7">DSM 44230</strain>
    </source>
</reference>
<feature type="transmembrane region" description="Helical" evidence="5">
    <location>
        <begin position="164"/>
        <end position="182"/>
    </location>
</feature>
<evidence type="ECO:0000256" key="1">
    <source>
        <dbReference type="ARBA" id="ARBA00004141"/>
    </source>
</evidence>
<feature type="transmembrane region" description="Helical" evidence="5">
    <location>
        <begin position="110"/>
        <end position="128"/>
    </location>
</feature>
<dbReference type="RefSeq" id="WP_312988544.1">
    <property type="nucleotide sequence ID" value="NZ_BAAAUI010000005.1"/>
</dbReference>
<evidence type="ECO:0000313" key="7">
    <source>
        <dbReference type="Proteomes" id="UP000533598"/>
    </source>
</evidence>
<dbReference type="InterPro" id="IPR000537">
    <property type="entry name" value="UbiA_prenyltransferase"/>
</dbReference>
<feature type="transmembrane region" description="Helical" evidence="5">
    <location>
        <begin position="21"/>
        <end position="41"/>
    </location>
</feature>
<evidence type="ECO:0000256" key="3">
    <source>
        <dbReference type="ARBA" id="ARBA00022989"/>
    </source>
</evidence>
<comment type="subcellular location">
    <subcellularLocation>
        <location evidence="1">Membrane</location>
        <topology evidence="1">Multi-pass membrane protein</topology>
    </subcellularLocation>
</comment>
<keyword evidence="6" id="KW-0808">Transferase</keyword>
<keyword evidence="7" id="KW-1185">Reference proteome</keyword>
<evidence type="ECO:0000313" key="6">
    <source>
        <dbReference type="EMBL" id="MBB4680421.1"/>
    </source>
</evidence>
<feature type="transmembrane region" description="Helical" evidence="5">
    <location>
        <begin position="188"/>
        <end position="206"/>
    </location>
</feature>
<feature type="transmembrane region" description="Helical" evidence="5">
    <location>
        <begin position="134"/>
        <end position="152"/>
    </location>
</feature>
<feature type="transmembrane region" description="Helical" evidence="5">
    <location>
        <begin position="234"/>
        <end position="253"/>
    </location>
</feature>
<dbReference type="Proteomes" id="UP000533598">
    <property type="component" value="Unassembled WGS sequence"/>
</dbReference>
<proteinExistence type="predicted"/>